<dbReference type="EMBL" id="BMEM01000002">
    <property type="protein sequence ID" value="GGF50010.1"/>
    <property type="molecule type" value="Genomic_DNA"/>
</dbReference>
<proteinExistence type="predicted"/>
<name>A0A917F5Z2_9MICO</name>
<comment type="caution">
    <text evidence="2">The sequence shown here is derived from an EMBL/GenBank/DDBJ whole genome shotgun (WGS) entry which is preliminary data.</text>
</comment>
<organism evidence="2 3">
    <name type="scientific">Ornithinimicrobium tianjinense</name>
    <dbReference type="NCBI Taxonomy" id="1195761"/>
    <lineage>
        <taxon>Bacteria</taxon>
        <taxon>Bacillati</taxon>
        <taxon>Actinomycetota</taxon>
        <taxon>Actinomycetes</taxon>
        <taxon>Micrococcales</taxon>
        <taxon>Ornithinimicrobiaceae</taxon>
        <taxon>Ornithinimicrobium</taxon>
    </lineage>
</organism>
<dbReference type="Proteomes" id="UP000605670">
    <property type="component" value="Unassembled WGS sequence"/>
</dbReference>
<keyword evidence="3" id="KW-1185">Reference proteome</keyword>
<evidence type="ECO:0000313" key="3">
    <source>
        <dbReference type="Proteomes" id="UP000605670"/>
    </source>
</evidence>
<feature type="coiled-coil region" evidence="1">
    <location>
        <begin position="126"/>
        <end position="153"/>
    </location>
</feature>
<evidence type="ECO:0000256" key="1">
    <source>
        <dbReference type="SAM" id="Coils"/>
    </source>
</evidence>
<accession>A0A917F5Z2</accession>
<dbReference type="AlphaFoldDB" id="A0A917F5Z2"/>
<dbReference type="RefSeq" id="WP_188429883.1">
    <property type="nucleotide sequence ID" value="NZ_BAABKH010000001.1"/>
</dbReference>
<evidence type="ECO:0000313" key="2">
    <source>
        <dbReference type="EMBL" id="GGF50010.1"/>
    </source>
</evidence>
<protein>
    <submittedName>
        <fullName evidence="2">Uncharacterized protein</fullName>
    </submittedName>
</protein>
<gene>
    <name evidence="2" type="ORF">GCM10011366_17370</name>
</gene>
<reference evidence="2" key="2">
    <citation type="submission" date="2020-09" db="EMBL/GenBank/DDBJ databases">
        <authorList>
            <person name="Sun Q."/>
            <person name="Zhou Y."/>
        </authorList>
    </citation>
    <scope>NUCLEOTIDE SEQUENCE</scope>
    <source>
        <strain evidence="2">CGMCC 1.12160</strain>
    </source>
</reference>
<reference evidence="2" key="1">
    <citation type="journal article" date="2014" name="Int. J. Syst. Evol. Microbiol.">
        <title>Complete genome sequence of Corynebacterium casei LMG S-19264T (=DSM 44701T), isolated from a smear-ripened cheese.</title>
        <authorList>
            <consortium name="US DOE Joint Genome Institute (JGI-PGF)"/>
            <person name="Walter F."/>
            <person name="Albersmeier A."/>
            <person name="Kalinowski J."/>
            <person name="Ruckert C."/>
        </authorList>
    </citation>
    <scope>NUCLEOTIDE SEQUENCE</scope>
    <source>
        <strain evidence="2">CGMCC 1.12160</strain>
    </source>
</reference>
<sequence length="379" mass="39743">MSASVLAADPEGMQVVAAALRVLSADLVDAADGVADGGGLDGWRGLAALEQGARRAASAAAVRSVASPLEEAAHQLDRIAAVASELGGRVRRHLAVAEALVDERARLLSYGAQTDDLAGQGWRSRLAEVEAEITRLRRLVAEAEEEFDRAQQGAASGLGWLTDGMRTYDDLKLLREVVTHARDAGRAGLGLSIVAMELRRLHRQTVPGGERIARRVAQGMQRAQRLVVQKPKGWIKRLPVVGRVATGLAMKGVPVMTLVDAVPDVVTGGGHGGWRGTATRVLAGAAVVGVVGAVVVSSPVAVPAGIVAAGAYQAWVAGGWIYDNRREIGGATRRVWRQGGTAVSTAREVARSGLRRLRDRLSDQLRAPVAGDRLVGVAP</sequence>
<keyword evidence="1" id="KW-0175">Coiled coil</keyword>